<protein>
    <recommendedName>
        <fullName evidence="4">DUF309 domain-containing protein</fullName>
    </recommendedName>
</protein>
<proteinExistence type="predicted"/>
<dbReference type="RefSeq" id="WP_068753900.1">
    <property type="nucleotide sequence ID" value="NZ_KQ950180.1"/>
</dbReference>
<evidence type="ECO:0000313" key="3">
    <source>
        <dbReference type="Proteomes" id="UP000074382"/>
    </source>
</evidence>
<dbReference type="AlphaFoldDB" id="A0A147KGR6"/>
<feature type="compositionally biased region" description="Basic and acidic residues" evidence="1">
    <location>
        <begin position="1"/>
        <end position="14"/>
    </location>
</feature>
<evidence type="ECO:0000313" key="2">
    <source>
        <dbReference type="EMBL" id="KUP96458.1"/>
    </source>
</evidence>
<dbReference type="Gene3D" id="1.10.3450.10">
    <property type="entry name" value="TTHA0068-like"/>
    <property type="match status" value="1"/>
</dbReference>
<reference evidence="3" key="1">
    <citation type="journal article" date="2017" name="Acta Aliment.">
        <title>Plant polysaccharide degrading enzyme system of Thermpbifida cellulosilytica TB100 revealed by de novo genome project data.</title>
        <authorList>
            <person name="Toth A."/>
            <person name="Baka E."/>
            <person name="Luzics S."/>
            <person name="Bata-Vidacs I."/>
            <person name="Nagy I."/>
            <person name="Balint B."/>
            <person name="Herceg R."/>
            <person name="Olasz F."/>
            <person name="Wilk T."/>
            <person name="Nagy T."/>
            <person name="Kriszt B."/>
            <person name="Nagy I."/>
            <person name="Kukolya J."/>
        </authorList>
    </citation>
    <scope>NUCLEOTIDE SEQUENCE [LARGE SCALE GENOMIC DNA]</scope>
    <source>
        <strain evidence="3">TB100</strain>
    </source>
</reference>
<dbReference type="InterPro" id="IPR005500">
    <property type="entry name" value="DUF309"/>
</dbReference>
<dbReference type="STRING" id="665004.AC529_11875"/>
<accession>A0A147KGR6</accession>
<dbReference type="PANTHER" id="PTHR34796">
    <property type="entry name" value="EXPRESSED PROTEIN"/>
    <property type="match status" value="1"/>
</dbReference>
<dbReference type="SUPFAM" id="SSF140663">
    <property type="entry name" value="TTHA0068-like"/>
    <property type="match status" value="1"/>
</dbReference>
<dbReference type="PANTHER" id="PTHR34796:SF1">
    <property type="entry name" value="EXPRESSED PROTEIN"/>
    <property type="match status" value="1"/>
</dbReference>
<comment type="caution">
    <text evidence="2">The sequence shown here is derived from an EMBL/GenBank/DDBJ whole genome shotgun (WGS) entry which is preliminary data.</text>
</comment>
<gene>
    <name evidence="2" type="ORF">AC529_11875</name>
</gene>
<dbReference type="Proteomes" id="UP000074382">
    <property type="component" value="Unassembled WGS sequence"/>
</dbReference>
<keyword evidence="3" id="KW-1185">Reference proteome</keyword>
<sequence>MTNQAREDRDRAADGRAQNQRPRDRYGRPLPYGAVGVPRIPDDAVFTPAEGLAEAQRLLEQGYAFHAHEVLEAVWKSAEGPERELWRGLAQVAVGFTHAQRGNAVGAARLLRRGADRVAGYGADAPHGVDAPGVAAYARAAAERVESGEADRIDPAGLRLTRGSAV</sequence>
<dbReference type="InterPro" id="IPR023203">
    <property type="entry name" value="TTHA0068_sf"/>
</dbReference>
<evidence type="ECO:0008006" key="4">
    <source>
        <dbReference type="Google" id="ProtNLM"/>
    </source>
</evidence>
<evidence type="ECO:0000256" key="1">
    <source>
        <dbReference type="SAM" id="MobiDB-lite"/>
    </source>
</evidence>
<organism evidence="2 3">
    <name type="scientific">Thermobifida cellulosilytica TB100</name>
    <dbReference type="NCBI Taxonomy" id="665004"/>
    <lineage>
        <taxon>Bacteria</taxon>
        <taxon>Bacillati</taxon>
        <taxon>Actinomycetota</taxon>
        <taxon>Actinomycetes</taxon>
        <taxon>Streptosporangiales</taxon>
        <taxon>Nocardiopsidaceae</taxon>
        <taxon>Thermobifida</taxon>
    </lineage>
</organism>
<dbReference type="PATRIC" id="fig|665004.4.peg.1074"/>
<dbReference type="Pfam" id="PF03745">
    <property type="entry name" value="DUF309"/>
    <property type="match status" value="1"/>
</dbReference>
<name>A0A147KGR6_THECS</name>
<dbReference type="EMBL" id="LGEM01000089">
    <property type="protein sequence ID" value="KUP96458.1"/>
    <property type="molecule type" value="Genomic_DNA"/>
</dbReference>
<dbReference type="OrthoDB" id="160968at2"/>
<feature type="region of interest" description="Disordered" evidence="1">
    <location>
        <begin position="1"/>
        <end position="33"/>
    </location>
</feature>